<protein>
    <submittedName>
        <fullName evidence="2">SnoaL-like protein</fullName>
    </submittedName>
</protein>
<evidence type="ECO:0000313" key="3">
    <source>
        <dbReference type="Proteomes" id="UP000291591"/>
    </source>
</evidence>
<comment type="caution">
    <text evidence="2">The sequence shown here is derived from an EMBL/GenBank/DDBJ whole genome shotgun (WGS) entry which is preliminary data.</text>
</comment>
<evidence type="ECO:0000313" key="2">
    <source>
        <dbReference type="EMBL" id="RZT86109.1"/>
    </source>
</evidence>
<dbReference type="InterPro" id="IPR037401">
    <property type="entry name" value="SnoaL-like"/>
</dbReference>
<dbReference type="InterPro" id="IPR032710">
    <property type="entry name" value="NTF2-like_dom_sf"/>
</dbReference>
<accession>A0A4Q7V0S1</accession>
<gene>
    <name evidence="2" type="ORF">EV383_2998</name>
</gene>
<dbReference type="SUPFAM" id="SSF54427">
    <property type="entry name" value="NTF2-like"/>
    <property type="match status" value="1"/>
</dbReference>
<organism evidence="2 3">
    <name type="scientific">Pseudonocardia sediminis</name>
    <dbReference type="NCBI Taxonomy" id="1397368"/>
    <lineage>
        <taxon>Bacteria</taxon>
        <taxon>Bacillati</taxon>
        <taxon>Actinomycetota</taxon>
        <taxon>Actinomycetes</taxon>
        <taxon>Pseudonocardiales</taxon>
        <taxon>Pseudonocardiaceae</taxon>
        <taxon>Pseudonocardia</taxon>
    </lineage>
</organism>
<dbReference type="Proteomes" id="UP000291591">
    <property type="component" value="Unassembled WGS sequence"/>
</dbReference>
<dbReference type="EMBL" id="SHKL01000001">
    <property type="protein sequence ID" value="RZT86109.1"/>
    <property type="molecule type" value="Genomic_DNA"/>
</dbReference>
<proteinExistence type="predicted"/>
<sequence>MPGMTDTTGAAAFRAAIESGDLDAAVALFRDDVEFLSPVVHRPYRGREELHQILTAAFATFEDFRYTHEYGGPDGHVLEFEARVGDRGVQGVDILRDGEGGLSRLTVMVRPYSAATLLRERMAALLSG</sequence>
<evidence type="ECO:0000259" key="1">
    <source>
        <dbReference type="Pfam" id="PF12680"/>
    </source>
</evidence>
<reference evidence="2 3" key="1">
    <citation type="submission" date="2019-02" db="EMBL/GenBank/DDBJ databases">
        <title>Sequencing the genomes of 1000 actinobacteria strains.</title>
        <authorList>
            <person name="Klenk H.-P."/>
        </authorList>
    </citation>
    <scope>NUCLEOTIDE SEQUENCE [LARGE SCALE GENOMIC DNA]</scope>
    <source>
        <strain evidence="2 3">DSM 45779</strain>
    </source>
</reference>
<feature type="domain" description="SnoaL-like" evidence="1">
    <location>
        <begin position="11"/>
        <end position="88"/>
    </location>
</feature>
<dbReference type="AlphaFoldDB" id="A0A4Q7V0S1"/>
<dbReference type="Gene3D" id="3.10.450.50">
    <property type="match status" value="1"/>
</dbReference>
<keyword evidence="3" id="KW-1185">Reference proteome</keyword>
<dbReference type="Pfam" id="PF12680">
    <property type="entry name" value="SnoaL_2"/>
    <property type="match status" value="1"/>
</dbReference>
<name>A0A4Q7V0S1_PSEST</name>